<feature type="compositionally biased region" description="Basic and acidic residues" evidence="2">
    <location>
        <begin position="354"/>
        <end position="364"/>
    </location>
</feature>
<evidence type="ECO:0000256" key="2">
    <source>
        <dbReference type="SAM" id="MobiDB-lite"/>
    </source>
</evidence>
<feature type="compositionally biased region" description="Low complexity" evidence="2">
    <location>
        <begin position="344"/>
        <end position="353"/>
    </location>
</feature>
<name>A0A2R4VZP6_THEAF</name>
<protein>
    <submittedName>
        <fullName evidence="5">Transcriptional attenuator, LytR family</fullName>
    </submittedName>
</protein>
<dbReference type="AlphaFoldDB" id="A0A2R4VZP6"/>
<dbReference type="PANTHER" id="PTHR33392">
    <property type="entry name" value="POLYISOPRENYL-TEICHOIC ACID--PEPTIDOGLYCAN TEICHOIC ACID TRANSFERASE TAGU"/>
    <property type="match status" value="1"/>
</dbReference>
<reference evidence="5 6" key="1">
    <citation type="submission" date="2017-04" db="EMBL/GenBank/DDBJ databases">
        <title>Genomic insights into metabolism of Thermodesulfobium acidiphilum.</title>
        <authorList>
            <person name="Toshchakov S.V."/>
            <person name="Frolov E.N."/>
            <person name="Kublanov I.V."/>
            <person name="Samarov N.I."/>
            <person name="Novikov A."/>
            <person name="Lebedinsky A.V."/>
            <person name="Bonch-Osmolovskaya E.A."/>
            <person name="Chernyh N.A."/>
        </authorList>
    </citation>
    <scope>NUCLEOTIDE SEQUENCE [LARGE SCALE GENOMIC DNA]</scope>
    <source>
        <strain evidence="5 6">3127-1</strain>
    </source>
</reference>
<proteinExistence type="inferred from homology"/>
<feature type="transmembrane region" description="Helical" evidence="3">
    <location>
        <begin position="28"/>
        <end position="49"/>
    </location>
</feature>
<dbReference type="KEGG" id="taci:TDSAC_0642"/>
<evidence type="ECO:0000313" key="5">
    <source>
        <dbReference type="EMBL" id="AWB10015.1"/>
    </source>
</evidence>
<dbReference type="Proteomes" id="UP000244792">
    <property type="component" value="Chromosome"/>
</dbReference>
<dbReference type="InterPro" id="IPR050922">
    <property type="entry name" value="LytR/CpsA/Psr_CW_biosynth"/>
</dbReference>
<feature type="region of interest" description="Disordered" evidence="2">
    <location>
        <begin position="344"/>
        <end position="394"/>
    </location>
</feature>
<keyword evidence="3" id="KW-0472">Membrane</keyword>
<dbReference type="EMBL" id="CP020921">
    <property type="protein sequence ID" value="AWB10015.1"/>
    <property type="molecule type" value="Genomic_DNA"/>
</dbReference>
<evidence type="ECO:0000313" key="6">
    <source>
        <dbReference type="Proteomes" id="UP000244792"/>
    </source>
</evidence>
<gene>
    <name evidence="5" type="ORF">TDSAC_0642</name>
</gene>
<accession>A0A2R4VZP6</accession>
<dbReference type="Gene3D" id="3.40.630.190">
    <property type="entry name" value="LCP protein"/>
    <property type="match status" value="1"/>
</dbReference>
<dbReference type="RefSeq" id="WP_108308848.1">
    <property type="nucleotide sequence ID" value="NZ_CP020921.1"/>
</dbReference>
<comment type="similarity">
    <text evidence="1">Belongs to the LytR/CpsA/Psr (LCP) family.</text>
</comment>
<evidence type="ECO:0000256" key="1">
    <source>
        <dbReference type="ARBA" id="ARBA00006068"/>
    </source>
</evidence>
<dbReference type="PANTHER" id="PTHR33392:SF6">
    <property type="entry name" value="POLYISOPRENYL-TEICHOIC ACID--PEPTIDOGLYCAN TEICHOIC ACID TRANSFERASE TAGU"/>
    <property type="match status" value="1"/>
</dbReference>
<feature type="compositionally biased region" description="Polar residues" evidence="2">
    <location>
        <begin position="370"/>
        <end position="394"/>
    </location>
</feature>
<evidence type="ECO:0000259" key="4">
    <source>
        <dbReference type="Pfam" id="PF03816"/>
    </source>
</evidence>
<dbReference type="InterPro" id="IPR004474">
    <property type="entry name" value="LytR_CpsA_psr"/>
</dbReference>
<sequence>MDKNLENLNNGISKRILRKRKSSTRRKIMILSVILFVLSGFCGFVFGLFTPTKNIGDLLTPNFMAQPAKGELNLVLFGIDDVDETHRTDTILWLNINTDNKTITMMSVPRDTLVPIPGHGYDKINAAYAYGETELALRTLANFIGVKPDKYVVLGYKGFMKIIDAIGGVDINVDKRMYYVDNWAHFTIDLYPGMQHLNGLQSLEYVRFRHDALGDLGRMRRQQEFLLAVKNKLFSSPAMIAKIPDILKVVLDNVQTNMSFNDALSWALAVKEIINQPNFQIKRVFLDEGMVPKYAYGIDYLWPTQKVVSIIKSAFPNANPDVPLTFPFPEDNTTYSSINTVVQKTPPTQTTSEAKNKNTTKNEPKTNINSSNTKINENQKTSPTNNNTITLPQR</sequence>
<evidence type="ECO:0000256" key="3">
    <source>
        <dbReference type="SAM" id="Phobius"/>
    </source>
</evidence>
<keyword evidence="6" id="KW-1185">Reference proteome</keyword>
<feature type="domain" description="Cell envelope-related transcriptional attenuator" evidence="4">
    <location>
        <begin position="87"/>
        <end position="233"/>
    </location>
</feature>
<organism evidence="5 6">
    <name type="scientific">Thermodesulfobium acidiphilum</name>
    <dbReference type="NCBI Taxonomy" id="1794699"/>
    <lineage>
        <taxon>Bacteria</taxon>
        <taxon>Pseudomonadati</taxon>
        <taxon>Thermodesulfobiota</taxon>
        <taxon>Thermodesulfobiia</taxon>
        <taxon>Thermodesulfobiales</taxon>
        <taxon>Thermodesulfobiaceae</taxon>
        <taxon>Thermodesulfobium</taxon>
    </lineage>
</organism>
<keyword evidence="3" id="KW-1133">Transmembrane helix</keyword>
<dbReference type="OrthoDB" id="305468at2"/>
<keyword evidence="3" id="KW-0812">Transmembrane</keyword>
<dbReference type="NCBIfam" id="TIGR00350">
    <property type="entry name" value="lytR_cpsA_psr"/>
    <property type="match status" value="1"/>
</dbReference>
<dbReference type="Pfam" id="PF03816">
    <property type="entry name" value="LytR_cpsA_psr"/>
    <property type="match status" value="1"/>
</dbReference>